<evidence type="ECO:0000256" key="1">
    <source>
        <dbReference type="SAM" id="MobiDB-lite"/>
    </source>
</evidence>
<feature type="region of interest" description="Disordered" evidence="1">
    <location>
        <begin position="263"/>
        <end position="306"/>
    </location>
</feature>
<organism evidence="2 3">
    <name type="scientific">Hondaea fermentalgiana</name>
    <dbReference type="NCBI Taxonomy" id="2315210"/>
    <lineage>
        <taxon>Eukaryota</taxon>
        <taxon>Sar</taxon>
        <taxon>Stramenopiles</taxon>
        <taxon>Bigyra</taxon>
        <taxon>Labyrinthulomycetes</taxon>
        <taxon>Thraustochytrida</taxon>
        <taxon>Thraustochytriidae</taxon>
        <taxon>Hondaea</taxon>
    </lineage>
</organism>
<dbReference type="Proteomes" id="UP000241890">
    <property type="component" value="Unassembled WGS sequence"/>
</dbReference>
<dbReference type="OrthoDB" id="46564at2759"/>
<evidence type="ECO:0000313" key="3">
    <source>
        <dbReference type="Proteomes" id="UP000241890"/>
    </source>
</evidence>
<comment type="caution">
    <text evidence="2">The sequence shown here is derived from an EMBL/GenBank/DDBJ whole genome shotgun (WGS) entry which is preliminary data.</text>
</comment>
<dbReference type="EMBL" id="BEYU01000193">
    <property type="protein sequence ID" value="GBG34412.1"/>
    <property type="molecule type" value="Genomic_DNA"/>
</dbReference>
<feature type="compositionally biased region" description="Acidic residues" evidence="1">
    <location>
        <begin position="265"/>
        <end position="275"/>
    </location>
</feature>
<dbReference type="GO" id="GO:0032259">
    <property type="term" value="P:methylation"/>
    <property type="evidence" value="ECO:0007669"/>
    <property type="project" value="UniProtKB-KW"/>
</dbReference>
<sequence>MSEADAEAEHPGAVLLDLDGLFGGERVNHGDPEEPFVWTPPRGTTSAKEADAKGESTATEEGQQSDKQEPPVKLRLANGNVHLMAQHVWQSSITLAEEICHGRVDVKGKRVLELGAGAALPGIVSRRRGATFVAITDYPEDVIVENMTHNVKANELDTDAPAVVRGFKWGEPIDDLMACCPDGDYYDTILMADTLWMENQHENLLQTCVDILKRAPPEAEAVAVLTYMNHDDGRGVAGRFFAKAQELHGFQVSSDRRIAWRANPTEEDYESDSDDPDRYGPVHFRTLRLPSPTSNTSSEAVSTEAQ</sequence>
<dbReference type="Gene3D" id="3.40.50.150">
    <property type="entry name" value="Vaccinia Virus protein VP39"/>
    <property type="match status" value="1"/>
</dbReference>
<reference evidence="2 3" key="1">
    <citation type="submission" date="2017-12" db="EMBL/GenBank/DDBJ databases">
        <title>Sequencing, de novo assembly and annotation of complete genome of a new Thraustochytrid species, strain FCC1311.</title>
        <authorList>
            <person name="Sedici K."/>
            <person name="Godart F."/>
            <person name="Aiese Cigliano R."/>
            <person name="Sanseverino W."/>
            <person name="Barakat M."/>
            <person name="Ortet P."/>
            <person name="Marechal E."/>
            <person name="Cagnac O."/>
            <person name="Amato A."/>
        </authorList>
    </citation>
    <scope>NUCLEOTIDE SEQUENCE [LARGE SCALE GENOMIC DNA]</scope>
</reference>
<accession>A0A2R5GU71</accession>
<dbReference type="SUPFAM" id="SSF53335">
    <property type="entry name" value="S-adenosyl-L-methionine-dependent methyltransferases"/>
    <property type="match status" value="1"/>
</dbReference>
<dbReference type="InterPro" id="IPR029063">
    <property type="entry name" value="SAM-dependent_MTases_sf"/>
</dbReference>
<evidence type="ECO:0000313" key="2">
    <source>
        <dbReference type="EMBL" id="GBG34412.1"/>
    </source>
</evidence>
<dbReference type="PANTHER" id="PTHR14614">
    <property type="entry name" value="HEPATOCELLULAR CARCINOMA-ASSOCIATED ANTIGEN"/>
    <property type="match status" value="1"/>
</dbReference>
<protein>
    <submittedName>
        <fullName evidence="2">Protein N-terminal and lysine N-methyltransferase efm7</fullName>
    </submittedName>
</protein>
<proteinExistence type="predicted"/>
<name>A0A2R5GU71_9STRA</name>
<dbReference type="GO" id="GO:0008168">
    <property type="term" value="F:methyltransferase activity"/>
    <property type="evidence" value="ECO:0007669"/>
    <property type="project" value="UniProtKB-KW"/>
</dbReference>
<dbReference type="GO" id="GO:0005737">
    <property type="term" value="C:cytoplasm"/>
    <property type="evidence" value="ECO:0007669"/>
    <property type="project" value="TreeGrafter"/>
</dbReference>
<feature type="compositionally biased region" description="Polar residues" evidence="1">
    <location>
        <begin position="291"/>
        <end position="306"/>
    </location>
</feature>
<keyword evidence="2" id="KW-0489">Methyltransferase</keyword>
<dbReference type="Pfam" id="PF10294">
    <property type="entry name" value="Methyltransf_16"/>
    <property type="match status" value="1"/>
</dbReference>
<keyword evidence="2" id="KW-0808">Transferase</keyword>
<dbReference type="InterPro" id="IPR019410">
    <property type="entry name" value="Methyltransf_16"/>
</dbReference>
<keyword evidence="3" id="KW-1185">Reference proteome</keyword>
<dbReference type="InParanoid" id="A0A2R5GU71"/>
<dbReference type="PANTHER" id="PTHR14614:SF104">
    <property type="entry name" value="N-METHYLTRANSFERASE, PUTATIVE (AFU_ORTHOLOGUE AFUA_1G17750)-RELATED"/>
    <property type="match status" value="1"/>
</dbReference>
<dbReference type="AlphaFoldDB" id="A0A2R5GU71"/>
<feature type="region of interest" description="Disordered" evidence="1">
    <location>
        <begin position="22"/>
        <end position="71"/>
    </location>
</feature>
<gene>
    <name evidence="2" type="ORF">FCC1311_106362</name>
</gene>